<evidence type="ECO:0000313" key="4">
    <source>
        <dbReference type="Proteomes" id="UP000309016"/>
    </source>
</evidence>
<gene>
    <name evidence="3" type="ORF">FHG64_16070</name>
</gene>
<dbReference type="RefSeq" id="WP_139067343.1">
    <property type="nucleotide sequence ID" value="NZ_CP040812.1"/>
</dbReference>
<dbReference type="GO" id="GO:0003677">
    <property type="term" value="F:DNA binding"/>
    <property type="evidence" value="ECO:0007669"/>
    <property type="project" value="UniProtKB-KW"/>
</dbReference>
<dbReference type="Proteomes" id="UP000309016">
    <property type="component" value="Chromosome"/>
</dbReference>
<protein>
    <submittedName>
        <fullName evidence="3">Helix-turn-helix transcriptional regulator</fullName>
    </submittedName>
</protein>
<proteinExistence type="predicted"/>
<dbReference type="AlphaFoldDB" id="A0A5B7X6P5"/>
<dbReference type="EMBL" id="CP040812">
    <property type="protein sequence ID" value="QCY70785.1"/>
    <property type="molecule type" value="Genomic_DNA"/>
</dbReference>
<dbReference type="Pfam" id="PF01381">
    <property type="entry name" value="HTH_3"/>
    <property type="match status" value="1"/>
</dbReference>
<accession>A0A5B7X6P5</accession>
<feature type="domain" description="HTH cro/C1-type" evidence="2">
    <location>
        <begin position="6"/>
        <end position="60"/>
    </location>
</feature>
<name>A0A5B7X6P5_9FLAO</name>
<dbReference type="InterPro" id="IPR010982">
    <property type="entry name" value="Lambda_DNA-bd_dom_sf"/>
</dbReference>
<evidence type="ECO:0000313" key="3">
    <source>
        <dbReference type="EMBL" id="QCY70785.1"/>
    </source>
</evidence>
<dbReference type="PANTHER" id="PTHR46558:SF11">
    <property type="entry name" value="HTH-TYPE TRANSCRIPTIONAL REGULATOR XRE"/>
    <property type="match status" value="1"/>
</dbReference>
<dbReference type="KEGG" id="afla:FHG64_16070"/>
<dbReference type="CDD" id="cd00093">
    <property type="entry name" value="HTH_XRE"/>
    <property type="match status" value="1"/>
</dbReference>
<dbReference type="PROSITE" id="PS50943">
    <property type="entry name" value="HTH_CROC1"/>
    <property type="match status" value="1"/>
</dbReference>
<dbReference type="Gene3D" id="1.10.260.40">
    <property type="entry name" value="lambda repressor-like DNA-binding domains"/>
    <property type="match status" value="1"/>
</dbReference>
<dbReference type="SUPFAM" id="SSF47413">
    <property type="entry name" value="lambda repressor-like DNA-binding domains"/>
    <property type="match status" value="1"/>
</dbReference>
<organism evidence="3 4">
    <name type="scientific">Antarcticibacterium flavum</name>
    <dbReference type="NCBI Taxonomy" id="2058175"/>
    <lineage>
        <taxon>Bacteria</taxon>
        <taxon>Pseudomonadati</taxon>
        <taxon>Bacteroidota</taxon>
        <taxon>Flavobacteriia</taxon>
        <taxon>Flavobacteriales</taxon>
        <taxon>Flavobacteriaceae</taxon>
        <taxon>Antarcticibacterium</taxon>
    </lineage>
</organism>
<dbReference type="OrthoDB" id="7865033at2"/>
<evidence type="ECO:0000256" key="1">
    <source>
        <dbReference type="ARBA" id="ARBA00023125"/>
    </source>
</evidence>
<reference evidence="3 4" key="1">
    <citation type="submission" date="2019-06" db="EMBL/GenBank/DDBJ databases">
        <title>Complete genome sequence of Antarcticibacterium flavum KCTC 52984T from an Antarctic marine sediment.</title>
        <authorList>
            <person name="Lee Y.M."/>
            <person name="Shin S.C."/>
        </authorList>
    </citation>
    <scope>NUCLEOTIDE SEQUENCE [LARGE SCALE GENOMIC DNA]</scope>
    <source>
        <strain evidence="3 4">KCTC 52984</strain>
    </source>
</reference>
<sequence length="90" mass="10029">MDILRIKELLKEKNVTGKDLAEKVGVSTVSMSNIVSGNSFPKPELLKNIAEVLDVDIRELFIPTKEDNKEAIYIKKDGKMVNIGSLEVNL</sequence>
<dbReference type="InterPro" id="IPR001387">
    <property type="entry name" value="Cro/C1-type_HTH"/>
</dbReference>
<dbReference type="SMART" id="SM00530">
    <property type="entry name" value="HTH_XRE"/>
    <property type="match status" value="1"/>
</dbReference>
<keyword evidence="4" id="KW-1185">Reference proteome</keyword>
<keyword evidence="1" id="KW-0238">DNA-binding</keyword>
<evidence type="ECO:0000259" key="2">
    <source>
        <dbReference type="PROSITE" id="PS50943"/>
    </source>
</evidence>
<dbReference type="PANTHER" id="PTHR46558">
    <property type="entry name" value="TRACRIPTIONAL REGULATORY PROTEIN-RELATED-RELATED"/>
    <property type="match status" value="1"/>
</dbReference>